<comment type="function">
    <text evidence="7">Component of the MICOS complex, a large protein complex of the mitochondrial inner membrane that plays crucial roles in the maintenance of crista junctions, inner membrane architecture, and formation of contact sites to the outer membrane.</text>
</comment>
<dbReference type="AlphaFoldDB" id="A0AAV7KA50"/>
<comment type="subunit">
    <text evidence="7">Component of the mitochondrial contact site and cristae organizing system (MICOS) complex.</text>
</comment>
<name>A0AAV7KA50_9METZ</name>
<keyword evidence="11" id="KW-1185">Reference proteome</keyword>
<feature type="region of interest" description="Disordered" evidence="9">
    <location>
        <begin position="143"/>
        <end position="184"/>
    </location>
</feature>
<feature type="compositionally biased region" description="Basic and acidic residues" evidence="9">
    <location>
        <begin position="143"/>
        <end position="162"/>
    </location>
</feature>
<reference evidence="10 11" key="1">
    <citation type="journal article" date="2023" name="BMC Biol.">
        <title>The compact genome of the sponge Oopsacas minuta (Hexactinellida) is lacking key metazoan core genes.</title>
        <authorList>
            <person name="Santini S."/>
            <person name="Schenkelaars Q."/>
            <person name="Jourda C."/>
            <person name="Duchesne M."/>
            <person name="Belahbib H."/>
            <person name="Rocher C."/>
            <person name="Selva M."/>
            <person name="Riesgo A."/>
            <person name="Vervoort M."/>
            <person name="Leys S.P."/>
            <person name="Kodjabachian L."/>
            <person name="Le Bivic A."/>
            <person name="Borchiellini C."/>
            <person name="Claverie J.M."/>
            <person name="Renard E."/>
        </authorList>
    </citation>
    <scope>NUCLEOTIDE SEQUENCE [LARGE SCALE GENOMIC DNA]</scope>
    <source>
        <strain evidence="10">SPO-2</strain>
    </source>
</reference>
<comment type="similarity">
    <text evidence="1 7">Belongs to the MICOS complex subunit Mic60 family.</text>
</comment>
<dbReference type="PANTHER" id="PTHR15415">
    <property type="entry name" value="MITOFILIN"/>
    <property type="match status" value="1"/>
</dbReference>
<comment type="subcellular location">
    <subcellularLocation>
        <location evidence="7">Mitochondrion inner membrane</location>
        <topology evidence="7">Single-pass membrane protein</topology>
    </subcellularLocation>
</comment>
<keyword evidence="3 7" id="KW-0999">Mitochondrion inner membrane</keyword>
<protein>
    <recommendedName>
        <fullName evidence="7">MICOS complex subunit MIC60</fullName>
    </recommendedName>
    <alternativeName>
        <fullName evidence="7">Mitofilin</fullName>
    </alternativeName>
</protein>
<feature type="coiled-coil region" evidence="8">
    <location>
        <begin position="395"/>
        <end position="437"/>
    </location>
</feature>
<dbReference type="Pfam" id="PF09731">
    <property type="entry name" value="Mitofilin"/>
    <property type="match status" value="1"/>
</dbReference>
<keyword evidence="5 7" id="KW-0496">Mitochondrion</keyword>
<keyword evidence="8" id="KW-0175">Coiled coil</keyword>
<evidence type="ECO:0000313" key="11">
    <source>
        <dbReference type="Proteomes" id="UP001165289"/>
    </source>
</evidence>
<dbReference type="EMBL" id="JAKMXF010000111">
    <property type="protein sequence ID" value="KAI6657720.1"/>
    <property type="molecule type" value="Genomic_DNA"/>
</dbReference>
<evidence type="ECO:0000256" key="1">
    <source>
        <dbReference type="ARBA" id="ARBA00010877"/>
    </source>
</evidence>
<proteinExistence type="inferred from homology"/>
<keyword evidence="6" id="KW-0472">Membrane</keyword>
<organism evidence="10 11">
    <name type="scientific">Oopsacas minuta</name>
    <dbReference type="NCBI Taxonomy" id="111878"/>
    <lineage>
        <taxon>Eukaryota</taxon>
        <taxon>Metazoa</taxon>
        <taxon>Porifera</taxon>
        <taxon>Hexactinellida</taxon>
        <taxon>Hexasterophora</taxon>
        <taxon>Lyssacinosida</taxon>
        <taxon>Leucopsacidae</taxon>
        <taxon>Oopsacas</taxon>
    </lineage>
</organism>
<evidence type="ECO:0000256" key="6">
    <source>
        <dbReference type="ARBA" id="ARBA00023136"/>
    </source>
</evidence>
<dbReference type="GO" id="GO:0061617">
    <property type="term" value="C:MICOS complex"/>
    <property type="evidence" value="ECO:0007669"/>
    <property type="project" value="TreeGrafter"/>
</dbReference>
<evidence type="ECO:0000313" key="10">
    <source>
        <dbReference type="EMBL" id="KAI6657720.1"/>
    </source>
</evidence>
<sequence>MLGLPRITTSYIFTIPNKPNRIPTSIFRKCCRPKFNAVTKRTLATIKPSPINIPKSSNRGGMSTGAKGMSAVAVLGAIGMGGYYLYTKDDKDRFNNIWNKLNSLISKVNVVEDNNKLSVNIPKTKEETPSTQIKVVKSDKIKVKENTEKPTHLSQDRRKENDTTDLTGVIDKQSPPSVLGDKEPEKIPELDKEKAVELVAIENKKVAEQEIEQVIPTVKEDTIKTTQEPYDTSSLLGKIPEISKQARAAAKPEETADSEYPFVQKNIEKDSTNIEKLKSKALTSFQHFKDGKDKLIGNIQSQTLERQRLLENPDNSLSKESLESLESVQSELQTDYNTAKLYALNVMKELREIEDGTAAEYENKISSVDLMLSNQLMKLKSDNLVSTESSDSLKILKLTAEIESLRNKLSQMKIESLEKQDEVEKRYNESLNSLEGETKKLMYQLIETHHDHMATHLTEHTDDLNKHWEKFIEEWTIAESQKYQKEKSIILSRLKGISAGIDRSEEFVTEMKQFHLVLSLVNELREFIDKKEHSNPHKIFVKQRIDKLCEHLHGQPDLIALLRQIPSGVLAHGLVSRPCILERFRGIERSCSRLAYVDDEEKLFSYVKSYFRSLVTLTRDSSVDNLQSVQSNSAMIRSAYACVQKGDLYTATVLMNNLRGAARSEASNWVRDTVSYLETEQVICILYWHLVASIVAATK</sequence>
<evidence type="ECO:0000256" key="4">
    <source>
        <dbReference type="ARBA" id="ARBA00022989"/>
    </source>
</evidence>
<evidence type="ECO:0000256" key="7">
    <source>
        <dbReference type="RuleBase" id="RU363000"/>
    </source>
</evidence>
<evidence type="ECO:0000256" key="8">
    <source>
        <dbReference type="SAM" id="Coils"/>
    </source>
</evidence>
<keyword evidence="4" id="KW-1133">Transmembrane helix</keyword>
<evidence type="ECO:0000256" key="3">
    <source>
        <dbReference type="ARBA" id="ARBA00022792"/>
    </source>
</evidence>
<keyword evidence="2 7" id="KW-0812">Transmembrane</keyword>
<dbReference type="InterPro" id="IPR019133">
    <property type="entry name" value="MIC60"/>
</dbReference>
<dbReference type="Proteomes" id="UP001165289">
    <property type="component" value="Unassembled WGS sequence"/>
</dbReference>
<accession>A0AAV7KA50</accession>
<evidence type="ECO:0000256" key="9">
    <source>
        <dbReference type="SAM" id="MobiDB-lite"/>
    </source>
</evidence>
<dbReference type="PANTHER" id="PTHR15415:SF7">
    <property type="entry name" value="MICOS COMPLEX SUBUNIT MIC60"/>
    <property type="match status" value="1"/>
</dbReference>
<comment type="caution">
    <text evidence="10">The sequence shown here is derived from an EMBL/GenBank/DDBJ whole genome shotgun (WGS) entry which is preliminary data.</text>
</comment>
<evidence type="ECO:0000256" key="5">
    <source>
        <dbReference type="ARBA" id="ARBA00023128"/>
    </source>
</evidence>
<gene>
    <name evidence="10" type="ORF">LOD99_465</name>
</gene>
<dbReference type="GO" id="GO:0042407">
    <property type="term" value="P:cristae formation"/>
    <property type="evidence" value="ECO:0007669"/>
    <property type="project" value="TreeGrafter"/>
</dbReference>
<evidence type="ECO:0000256" key="2">
    <source>
        <dbReference type="ARBA" id="ARBA00022692"/>
    </source>
</evidence>